<dbReference type="AlphaFoldDB" id="G3I2W8"/>
<dbReference type="eggNOG" id="ENOG502QUIJ">
    <property type="taxonomic scope" value="Eukaryota"/>
</dbReference>
<dbReference type="EMBL" id="JH001148">
    <property type="protein sequence ID" value="EGW01055.1"/>
    <property type="molecule type" value="Genomic_DNA"/>
</dbReference>
<dbReference type="PaxDb" id="10029-XP_007626565.1"/>
<evidence type="ECO:0000313" key="2">
    <source>
        <dbReference type="EMBL" id="EGW01055.1"/>
    </source>
</evidence>
<evidence type="ECO:0000313" key="3">
    <source>
        <dbReference type="Proteomes" id="UP000001075"/>
    </source>
</evidence>
<accession>G3I2W8</accession>
<evidence type="ECO:0000256" key="1">
    <source>
        <dbReference type="SAM" id="MobiDB-lite"/>
    </source>
</evidence>
<proteinExistence type="predicted"/>
<sequence>MGSEVWVGTWRPHRPRGPIEALIRGPGPKYKLPPNTGSKGGYPGGNREGGTVGGLHWCLESRNRRAVPGPKREAKRLRGSVLGLPWWKGECGAWRGRWELTVTRHCGR</sequence>
<feature type="region of interest" description="Disordered" evidence="1">
    <location>
        <begin position="17"/>
        <end position="47"/>
    </location>
</feature>
<gene>
    <name evidence="2" type="ORF">I79_017763</name>
</gene>
<protein>
    <submittedName>
        <fullName evidence="2">Outer dense fiber protein 3B</fullName>
    </submittedName>
</protein>
<name>G3I2W8_CRIGR</name>
<feature type="compositionally biased region" description="Gly residues" evidence="1">
    <location>
        <begin position="38"/>
        <end position="47"/>
    </location>
</feature>
<dbReference type="Proteomes" id="UP000001075">
    <property type="component" value="Unassembled WGS sequence"/>
</dbReference>
<dbReference type="InParanoid" id="G3I2W8"/>
<organism evidence="2 3">
    <name type="scientific">Cricetulus griseus</name>
    <name type="common">Chinese hamster</name>
    <name type="synonym">Cricetulus barabensis griseus</name>
    <dbReference type="NCBI Taxonomy" id="10029"/>
    <lineage>
        <taxon>Eukaryota</taxon>
        <taxon>Metazoa</taxon>
        <taxon>Chordata</taxon>
        <taxon>Craniata</taxon>
        <taxon>Vertebrata</taxon>
        <taxon>Euteleostomi</taxon>
        <taxon>Mammalia</taxon>
        <taxon>Eutheria</taxon>
        <taxon>Euarchontoglires</taxon>
        <taxon>Glires</taxon>
        <taxon>Rodentia</taxon>
        <taxon>Myomorpha</taxon>
        <taxon>Muroidea</taxon>
        <taxon>Cricetidae</taxon>
        <taxon>Cricetinae</taxon>
        <taxon>Cricetulus</taxon>
    </lineage>
</organism>
<reference evidence="3" key="1">
    <citation type="journal article" date="2011" name="Nat. Biotechnol.">
        <title>The genomic sequence of the Chinese hamster ovary (CHO)-K1 cell line.</title>
        <authorList>
            <person name="Xu X."/>
            <person name="Nagarajan H."/>
            <person name="Lewis N.E."/>
            <person name="Pan S."/>
            <person name="Cai Z."/>
            <person name="Liu X."/>
            <person name="Chen W."/>
            <person name="Xie M."/>
            <person name="Wang W."/>
            <person name="Hammond S."/>
            <person name="Andersen M.R."/>
            <person name="Neff N."/>
            <person name="Passarelli B."/>
            <person name="Koh W."/>
            <person name="Fan H.C."/>
            <person name="Wang J."/>
            <person name="Gui Y."/>
            <person name="Lee K.H."/>
            <person name="Betenbaugh M.J."/>
            <person name="Quake S.R."/>
            <person name="Famili I."/>
            <person name="Palsson B.O."/>
            <person name="Wang J."/>
        </authorList>
    </citation>
    <scope>NUCLEOTIDE SEQUENCE [LARGE SCALE GENOMIC DNA]</scope>
    <source>
        <strain evidence="3">CHO K1 cell line</strain>
    </source>
</reference>